<reference evidence="1" key="1">
    <citation type="submission" date="2020-02" db="EMBL/GenBank/DDBJ databases">
        <authorList>
            <person name="Meier V. D."/>
        </authorList>
    </citation>
    <scope>NUCLEOTIDE SEQUENCE</scope>
    <source>
        <strain evidence="1">AVDCRST_MAG89</strain>
    </source>
</reference>
<proteinExistence type="predicted"/>
<protein>
    <submittedName>
        <fullName evidence="1">Uncharacterized protein</fullName>
    </submittedName>
</protein>
<name>A0A6J4MPU2_9BACT</name>
<gene>
    <name evidence="1" type="ORF">AVDCRST_MAG89-3883</name>
</gene>
<organism evidence="1">
    <name type="scientific">uncultured Gemmatimonadota bacterium</name>
    <dbReference type="NCBI Taxonomy" id="203437"/>
    <lineage>
        <taxon>Bacteria</taxon>
        <taxon>Pseudomonadati</taxon>
        <taxon>Gemmatimonadota</taxon>
        <taxon>environmental samples</taxon>
    </lineage>
</organism>
<sequence length="35" mass="3790">ASSASSSGYYTGPRGGCYTYTSSGRKRYVDHSYCN</sequence>
<accession>A0A6J4MPU2</accession>
<evidence type="ECO:0000313" key="1">
    <source>
        <dbReference type="EMBL" id="CAA9363133.1"/>
    </source>
</evidence>
<dbReference type="EMBL" id="CADCTV010000817">
    <property type="protein sequence ID" value="CAA9363133.1"/>
    <property type="molecule type" value="Genomic_DNA"/>
</dbReference>
<feature type="non-terminal residue" evidence="1">
    <location>
        <position position="1"/>
    </location>
</feature>
<dbReference type="AlphaFoldDB" id="A0A6J4MPU2"/>